<feature type="zinc finger region" description="C3H1-type" evidence="6">
    <location>
        <begin position="4"/>
        <end position="31"/>
    </location>
</feature>
<dbReference type="GeneID" id="28724395"/>
<evidence type="ECO:0000256" key="2">
    <source>
        <dbReference type="ARBA" id="ARBA00022723"/>
    </source>
</evidence>
<evidence type="ECO:0000256" key="4">
    <source>
        <dbReference type="ARBA" id="ARBA00022833"/>
    </source>
</evidence>
<keyword evidence="4 6" id="KW-0862">Zinc</keyword>
<dbReference type="OrthoDB" id="20729at2759"/>
<dbReference type="PANTHER" id="PTHR46527:SF1">
    <property type="entry name" value="NUCLEOPORIN NUP42"/>
    <property type="match status" value="1"/>
</dbReference>
<dbReference type="AlphaFoldDB" id="A0A0X8HTC8"/>
<dbReference type="PROSITE" id="PS50103">
    <property type="entry name" value="ZF_C3H1"/>
    <property type="match status" value="1"/>
</dbReference>
<proteinExistence type="predicted"/>
<evidence type="ECO:0000256" key="5">
    <source>
        <dbReference type="ARBA" id="ARBA00023242"/>
    </source>
</evidence>
<evidence type="ECO:0000256" key="7">
    <source>
        <dbReference type="SAM" id="MobiDB-lite"/>
    </source>
</evidence>
<evidence type="ECO:0000313" key="9">
    <source>
        <dbReference type="EMBL" id="AMD21119.1"/>
    </source>
</evidence>
<dbReference type="RefSeq" id="XP_017988115.1">
    <property type="nucleotide sequence ID" value="XM_018132604.1"/>
</dbReference>
<dbReference type="Gene3D" id="1.20.120.1350">
    <property type="entry name" value="Pneumovirus matrix protein 2 (M2), zinc-binding domain"/>
    <property type="match status" value="1"/>
</dbReference>
<feature type="compositionally biased region" description="Polar residues" evidence="7">
    <location>
        <begin position="333"/>
        <end position="350"/>
    </location>
</feature>
<feature type="compositionally biased region" description="Low complexity" evidence="7">
    <location>
        <begin position="355"/>
        <end position="373"/>
    </location>
</feature>
<keyword evidence="5" id="KW-0539">Nucleus</keyword>
<keyword evidence="10" id="KW-1185">Reference proteome</keyword>
<dbReference type="InterPro" id="IPR036855">
    <property type="entry name" value="Znf_CCCH_sf"/>
</dbReference>
<dbReference type="SUPFAM" id="SSF90229">
    <property type="entry name" value="CCCH zinc finger"/>
    <property type="match status" value="1"/>
</dbReference>
<dbReference type="Pfam" id="PF00642">
    <property type="entry name" value="zf-CCCH"/>
    <property type="match status" value="1"/>
</dbReference>
<dbReference type="STRING" id="45286.A0A0X8HTC8"/>
<accession>A0A0X8HTC8</accession>
<evidence type="ECO:0000313" key="10">
    <source>
        <dbReference type="Proteomes" id="UP000243052"/>
    </source>
</evidence>
<feature type="domain" description="C3H1-type" evidence="8">
    <location>
        <begin position="4"/>
        <end position="31"/>
    </location>
</feature>
<dbReference type="Proteomes" id="UP000243052">
    <property type="component" value="Chromosome v"/>
</dbReference>
<dbReference type="SMART" id="SM00356">
    <property type="entry name" value="ZnF_C3H1"/>
    <property type="match status" value="1"/>
</dbReference>
<dbReference type="GO" id="GO:0005634">
    <property type="term" value="C:nucleus"/>
    <property type="evidence" value="ECO:0007669"/>
    <property type="project" value="UniProtKB-SubCell"/>
</dbReference>
<keyword evidence="3 6" id="KW-0863">Zinc-finger</keyword>
<keyword evidence="2 6" id="KW-0479">Metal-binding</keyword>
<reference evidence="9 10" key="1">
    <citation type="submission" date="2016-01" db="EMBL/GenBank/DDBJ databases">
        <title>Genome sequence of the yeast Holleya sinecauda.</title>
        <authorList>
            <person name="Dietrich F.S."/>
        </authorList>
    </citation>
    <scope>NUCLEOTIDE SEQUENCE [LARGE SCALE GENOMIC DNA]</scope>
    <source>
        <strain evidence="9 10">ATCC 58844</strain>
    </source>
</reference>
<evidence type="ECO:0000256" key="6">
    <source>
        <dbReference type="PROSITE-ProRule" id="PRU00723"/>
    </source>
</evidence>
<dbReference type="EMBL" id="CP014245">
    <property type="protein sequence ID" value="AMD21119.1"/>
    <property type="molecule type" value="Genomic_DNA"/>
</dbReference>
<protein>
    <submittedName>
        <fullName evidence="9">HEL162Wp</fullName>
    </submittedName>
</protein>
<dbReference type="PANTHER" id="PTHR46527">
    <property type="entry name" value="NUCLEOPORIN-LIKE PROTEIN 2"/>
    <property type="match status" value="1"/>
</dbReference>
<name>A0A0X8HTC8_9SACH</name>
<evidence type="ECO:0000256" key="1">
    <source>
        <dbReference type="ARBA" id="ARBA00004123"/>
    </source>
</evidence>
<comment type="subcellular location">
    <subcellularLocation>
        <location evidence="1">Nucleus</location>
    </subcellularLocation>
</comment>
<dbReference type="InterPro" id="IPR000571">
    <property type="entry name" value="Znf_CCCH"/>
</dbReference>
<evidence type="ECO:0000256" key="3">
    <source>
        <dbReference type="ARBA" id="ARBA00022771"/>
    </source>
</evidence>
<feature type="region of interest" description="Disordered" evidence="7">
    <location>
        <begin position="333"/>
        <end position="389"/>
    </location>
</feature>
<dbReference type="InterPro" id="IPR051767">
    <property type="entry name" value="Nucleoporin_NUP42"/>
</dbReference>
<organism evidence="9 10">
    <name type="scientific">Eremothecium sinecaudum</name>
    <dbReference type="NCBI Taxonomy" id="45286"/>
    <lineage>
        <taxon>Eukaryota</taxon>
        <taxon>Fungi</taxon>
        <taxon>Dikarya</taxon>
        <taxon>Ascomycota</taxon>
        <taxon>Saccharomycotina</taxon>
        <taxon>Saccharomycetes</taxon>
        <taxon>Saccharomycetales</taxon>
        <taxon>Saccharomycetaceae</taxon>
        <taxon>Eremothecium</taxon>
    </lineage>
</organism>
<evidence type="ECO:0000259" key="8">
    <source>
        <dbReference type="PROSITE" id="PS50103"/>
    </source>
</evidence>
<dbReference type="GO" id="GO:0008270">
    <property type="term" value="F:zinc ion binding"/>
    <property type="evidence" value="ECO:0007669"/>
    <property type="project" value="UniProtKB-KW"/>
</dbReference>
<gene>
    <name evidence="9" type="ORF">AW171_hschr53052</name>
</gene>
<feature type="compositionally biased region" description="Polar residues" evidence="7">
    <location>
        <begin position="375"/>
        <end position="389"/>
    </location>
</feature>
<sequence>MSYYKNKQPCKYFQQGRCNKGNACNFAHVYTNNSNNQNQMGSSKTDVEKYNDFISDASLNKWTAAISENMDEVASFQINPLMSSYSVASIAAVNLIPDRDYSPEESRFQHWLSTKQMKLPEYEAEMAARKQDMDKCVQFVKQNSKKAARYLQLATKSVKETGVFPKKSFIEHPLDLTGKSYNAFQSSNNFGSSSFMNNSGTGAFNQSSLGAFPSMNPTASAGMGAFGQPKFNNNALAGTGGAFGQPAFGTANTSITTSTPGMNAATPSAFGKPAFGVSQASNMSPPNASTTGAFGKPVFGSSGFGLGGNNTFGGAPTGAPAFGSAFNSSPFGQLGTSSTNTQSTFGQSNPVAAKSPFGGAPATTAGTSASPFGPMNTNQSPFATISSTTVTPFGTTKPNAFNSQAPTTTGSPFTSIRTNNTVFGQSAPSTQSPFGQQPSSMFQPQFNTTSTTTNAFNAAAAPANATFSNPAQFVLGLPTEEENVPIEELPVDVVNLFKAQSFTLGNVPDRPPPRALIS</sequence>